<organism evidence="2 3">
    <name type="scientific">Trametes coccinea (strain BRFM310)</name>
    <name type="common">Pycnoporus coccineus</name>
    <dbReference type="NCBI Taxonomy" id="1353009"/>
    <lineage>
        <taxon>Eukaryota</taxon>
        <taxon>Fungi</taxon>
        <taxon>Dikarya</taxon>
        <taxon>Basidiomycota</taxon>
        <taxon>Agaricomycotina</taxon>
        <taxon>Agaricomycetes</taxon>
        <taxon>Polyporales</taxon>
        <taxon>Polyporaceae</taxon>
        <taxon>Trametes</taxon>
    </lineage>
</organism>
<evidence type="ECO:0000313" key="3">
    <source>
        <dbReference type="Proteomes" id="UP000193067"/>
    </source>
</evidence>
<reference evidence="2 3" key="1">
    <citation type="journal article" date="2015" name="Biotechnol. Biofuels">
        <title>Enhanced degradation of softwood versus hardwood by the white-rot fungus Pycnoporus coccineus.</title>
        <authorList>
            <person name="Couturier M."/>
            <person name="Navarro D."/>
            <person name="Chevret D."/>
            <person name="Henrissat B."/>
            <person name="Piumi F."/>
            <person name="Ruiz-Duenas F.J."/>
            <person name="Martinez A.T."/>
            <person name="Grigoriev I.V."/>
            <person name="Riley R."/>
            <person name="Lipzen A."/>
            <person name="Berrin J.G."/>
            <person name="Master E.R."/>
            <person name="Rosso M.N."/>
        </authorList>
    </citation>
    <scope>NUCLEOTIDE SEQUENCE [LARGE SCALE GENOMIC DNA]</scope>
    <source>
        <strain evidence="2 3">BRFM310</strain>
    </source>
</reference>
<dbReference type="OrthoDB" id="2757995at2759"/>
<dbReference type="EMBL" id="KZ084129">
    <property type="protein sequence ID" value="OSC99264.1"/>
    <property type="molecule type" value="Genomic_DNA"/>
</dbReference>
<feature type="compositionally biased region" description="Low complexity" evidence="1">
    <location>
        <begin position="274"/>
        <end position="283"/>
    </location>
</feature>
<dbReference type="AlphaFoldDB" id="A0A1Y2IDN0"/>
<accession>A0A1Y2IDN0</accession>
<feature type="region of interest" description="Disordered" evidence="1">
    <location>
        <begin position="273"/>
        <end position="349"/>
    </location>
</feature>
<feature type="region of interest" description="Disordered" evidence="1">
    <location>
        <begin position="1"/>
        <end position="20"/>
    </location>
</feature>
<evidence type="ECO:0000313" key="2">
    <source>
        <dbReference type="EMBL" id="OSC99264.1"/>
    </source>
</evidence>
<keyword evidence="3" id="KW-1185">Reference proteome</keyword>
<evidence type="ECO:0000256" key="1">
    <source>
        <dbReference type="SAM" id="MobiDB-lite"/>
    </source>
</evidence>
<dbReference type="Proteomes" id="UP000193067">
    <property type="component" value="Unassembled WGS sequence"/>
</dbReference>
<feature type="region of interest" description="Disordered" evidence="1">
    <location>
        <begin position="148"/>
        <end position="188"/>
    </location>
</feature>
<feature type="region of interest" description="Disordered" evidence="1">
    <location>
        <begin position="215"/>
        <end position="239"/>
    </location>
</feature>
<gene>
    <name evidence="2" type="ORF">PYCCODRAFT_1427277</name>
</gene>
<sequence length="349" mass="37210">MPSGSKKRSRRLPPHFTVNQENGEVLATDLSAEDRRISRFSREQVRLILDLDNLLRSGRFDPRRDPIPAGYEVFGYLWDLDFLNAYGLAPLPGNVSGAGNHSTNGEQIPASLVMPREDDNGQFDPRFVQGLVAAAAQTFVRQQRIRDRAVKERQEKRARISAVATHRARTGRLVPPRDASAAQASPTISTATDAHSLFDLGDGIFASYPNLSTTSTAHPGLHNPEAPATPPSHGEHVSQAPIATTSSTADASAPRPLGVNSVTTQQVEFPAVEPTPQTTAASAPTPPTNLIELSSVGDTTRAPSAQADATTDTGVTATGPPAGEPVPDGGTSKDQDITMDDSEDILRFD</sequence>
<proteinExistence type="predicted"/>
<protein>
    <submittedName>
        <fullName evidence="2">Uncharacterized protein</fullName>
    </submittedName>
</protein>
<feature type="compositionally biased region" description="Basic and acidic residues" evidence="1">
    <location>
        <begin position="148"/>
        <end position="158"/>
    </location>
</feature>
<feature type="compositionally biased region" description="Basic residues" evidence="1">
    <location>
        <begin position="1"/>
        <end position="13"/>
    </location>
</feature>
<feature type="compositionally biased region" description="Low complexity" evidence="1">
    <location>
        <begin position="305"/>
        <end position="321"/>
    </location>
</feature>
<name>A0A1Y2IDN0_TRAC3</name>